<evidence type="ECO:0000256" key="7">
    <source>
        <dbReference type="PROSITE-ProRule" id="PRU01161"/>
    </source>
</evidence>
<dbReference type="GO" id="GO:0003743">
    <property type="term" value="F:translation initiation factor activity"/>
    <property type="evidence" value="ECO:0007669"/>
    <property type="project" value="UniProtKB-UniRule"/>
</dbReference>
<dbReference type="InterPro" id="IPR000717">
    <property type="entry name" value="PCI_dom"/>
</dbReference>
<organism evidence="10 11">
    <name type="scientific">Rhizoctonia solani</name>
    <dbReference type="NCBI Taxonomy" id="456999"/>
    <lineage>
        <taxon>Eukaryota</taxon>
        <taxon>Fungi</taxon>
        <taxon>Dikarya</taxon>
        <taxon>Basidiomycota</taxon>
        <taxon>Agaricomycotina</taxon>
        <taxon>Agaricomycetes</taxon>
        <taxon>Cantharellales</taxon>
        <taxon>Ceratobasidiaceae</taxon>
        <taxon>Rhizoctonia</taxon>
    </lineage>
</organism>
<dbReference type="GO" id="GO:0071541">
    <property type="term" value="C:eukaryotic translation initiation factor 3 complex, eIF3m"/>
    <property type="evidence" value="ECO:0007669"/>
    <property type="project" value="UniProtKB-UniRule"/>
</dbReference>
<dbReference type="PROSITE" id="PS51257">
    <property type="entry name" value="PROKAR_LIPOPROTEIN"/>
    <property type="match status" value="1"/>
</dbReference>
<keyword evidence="4 6" id="KW-0648">Protein biosynthesis</keyword>
<dbReference type="InterPro" id="IPR011990">
    <property type="entry name" value="TPR-like_helical_dom_sf"/>
</dbReference>
<keyword evidence="2 6" id="KW-0963">Cytoplasm</keyword>
<dbReference type="SMART" id="SM00088">
    <property type="entry name" value="PINT"/>
    <property type="match status" value="1"/>
</dbReference>
<dbReference type="GO" id="GO:0001732">
    <property type="term" value="P:formation of cytoplasmic translation initiation complex"/>
    <property type="evidence" value="ECO:0007669"/>
    <property type="project" value="UniProtKB-UniRule"/>
</dbReference>
<gene>
    <name evidence="10" type="ORF">RSOLAG22IIIB_03849</name>
</gene>
<evidence type="ECO:0000313" key="11">
    <source>
        <dbReference type="Proteomes" id="UP000044841"/>
    </source>
</evidence>
<dbReference type="Gene3D" id="3.40.1090.10">
    <property type="entry name" value="Cytosolic phospholipase A2 catalytic domain"/>
    <property type="match status" value="1"/>
</dbReference>
<evidence type="ECO:0000256" key="6">
    <source>
        <dbReference type="HAMAP-Rule" id="MF_03012"/>
    </source>
</evidence>
<dbReference type="SUPFAM" id="SSF52540">
    <property type="entry name" value="P-loop containing nucleoside triphosphate hydrolases"/>
    <property type="match status" value="1"/>
</dbReference>
<evidence type="ECO:0000313" key="10">
    <source>
        <dbReference type="EMBL" id="CUA69169.1"/>
    </source>
</evidence>
<feature type="domain" description="PCI" evidence="8">
    <location>
        <begin position="1205"/>
        <end position="1368"/>
    </location>
</feature>
<dbReference type="HAMAP" id="MF_03012">
    <property type="entry name" value="eIF3m"/>
    <property type="match status" value="1"/>
</dbReference>
<evidence type="ECO:0000256" key="3">
    <source>
        <dbReference type="ARBA" id="ARBA00022540"/>
    </source>
</evidence>
<dbReference type="PANTHER" id="PTHR15350:SF2">
    <property type="entry name" value="EUKARYOTIC TRANSLATION INITIATION FACTOR 3 SUBUNIT M"/>
    <property type="match status" value="1"/>
</dbReference>
<dbReference type="InterPro" id="IPR040750">
    <property type="entry name" value="eIF3m_C_helix"/>
</dbReference>
<dbReference type="InterPro" id="IPR016035">
    <property type="entry name" value="Acyl_Trfase/lysoPLipase"/>
</dbReference>
<dbReference type="SUPFAM" id="SSF52151">
    <property type="entry name" value="FabD/lysophospholipase-like"/>
    <property type="match status" value="1"/>
</dbReference>
<comment type="similarity">
    <text evidence="1">Belongs to the CSN7/EIF3M family. CSN7 subfamily.</text>
</comment>
<dbReference type="InterPro" id="IPR002641">
    <property type="entry name" value="PNPLA_dom"/>
</dbReference>
<feature type="domain" description="PNPLA" evidence="9">
    <location>
        <begin position="1"/>
        <end position="178"/>
    </location>
</feature>
<evidence type="ECO:0000256" key="1">
    <source>
        <dbReference type="ARBA" id="ARBA00008482"/>
    </source>
</evidence>
<dbReference type="GO" id="GO:0046486">
    <property type="term" value="P:glycerolipid metabolic process"/>
    <property type="evidence" value="ECO:0007669"/>
    <property type="project" value="UniProtKB-ARBA"/>
</dbReference>
<evidence type="ECO:0000259" key="9">
    <source>
        <dbReference type="PROSITE" id="PS51635"/>
    </source>
</evidence>
<dbReference type="InterPro" id="IPR027528">
    <property type="entry name" value="eIF3m"/>
</dbReference>
<comment type="caution">
    <text evidence="7">Lacks conserved residue(s) required for the propagation of feature annotation.</text>
</comment>
<name>A0A0K6FT38_9AGAM</name>
<dbReference type="Pfam" id="PF18005">
    <property type="entry name" value="eIF3m_C_helix"/>
    <property type="match status" value="1"/>
</dbReference>
<dbReference type="Proteomes" id="UP000044841">
    <property type="component" value="Unassembled WGS sequence"/>
</dbReference>
<accession>A0A0K6FT38</accession>
<evidence type="ECO:0000256" key="2">
    <source>
        <dbReference type="ARBA" id="ARBA00022490"/>
    </source>
</evidence>
<reference evidence="10 11" key="1">
    <citation type="submission" date="2015-07" db="EMBL/GenBank/DDBJ databases">
        <authorList>
            <person name="Noorani M."/>
        </authorList>
    </citation>
    <scope>NUCLEOTIDE SEQUENCE [LARGE SCALE GENOMIC DNA]</scope>
    <source>
        <strain evidence="10">BBA 69670</strain>
    </source>
</reference>
<comment type="similarity">
    <text evidence="6">Belongs to the eIF-3 subunit M family.</text>
</comment>
<dbReference type="Pfam" id="PF01399">
    <property type="entry name" value="PCI"/>
    <property type="match status" value="1"/>
</dbReference>
<comment type="subunit">
    <text evidence="6">Component of the eukaryotic translation initiation factor 3 (eIF-3) complex.</text>
</comment>
<dbReference type="GO" id="GO:0016740">
    <property type="term" value="F:transferase activity"/>
    <property type="evidence" value="ECO:0007669"/>
    <property type="project" value="UniProtKB-KW"/>
</dbReference>
<dbReference type="PROSITE" id="PS51635">
    <property type="entry name" value="PNPLA"/>
    <property type="match status" value="1"/>
</dbReference>
<dbReference type="PANTHER" id="PTHR15350">
    <property type="entry name" value="COP9 SIGNALOSOME COMPLEX SUBUNIT 7/DENDRITIC CELL PROTEIN GA17"/>
    <property type="match status" value="1"/>
</dbReference>
<evidence type="ECO:0000256" key="4">
    <source>
        <dbReference type="ARBA" id="ARBA00022917"/>
    </source>
</evidence>
<dbReference type="Pfam" id="PF01734">
    <property type="entry name" value="Patatin"/>
    <property type="match status" value="1"/>
</dbReference>
<keyword evidence="3 6" id="KW-0396">Initiation factor</keyword>
<dbReference type="InterPro" id="IPR045237">
    <property type="entry name" value="COPS7/eIF3m"/>
</dbReference>
<evidence type="ECO:0000259" key="8">
    <source>
        <dbReference type="PROSITE" id="PS50250"/>
    </source>
</evidence>
<dbReference type="Gene3D" id="3.40.50.300">
    <property type="entry name" value="P-loop containing nucleotide triphosphate hydrolases"/>
    <property type="match status" value="1"/>
</dbReference>
<dbReference type="GO" id="GO:0016282">
    <property type="term" value="C:eukaryotic 43S preinitiation complex"/>
    <property type="evidence" value="ECO:0007669"/>
    <property type="project" value="UniProtKB-UniRule"/>
</dbReference>
<protein>
    <recommendedName>
        <fullName evidence="6">Eukaryotic translation initiation factor 3 subunit M</fullName>
        <shortName evidence="6">eIF3m</shortName>
    </recommendedName>
</protein>
<evidence type="ECO:0000256" key="5">
    <source>
        <dbReference type="ARBA" id="ARBA00023098"/>
    </source>
</evidence>
<comment type="function">
    <text evidence="6">Component of the eukaryotic translation initiation factor 3 (eIF-3) complex, which is involved in protein synthesis of a specialized repertoire of mRNAs and, together with other initiation factors, stimulates binding of mRNA and methionyl-tRNAi to the 40S ribosome. The eIF-3 complex specifically targets and initiates translation of a subset of mRNAs involved in cell proliferation.</text>
</comment>
<keyword evidence="11" id="KW-1185">Reference proteome</keyword>
<dbReference type="InterPro" id="IPR027417">
    <property type="entry name" value="P-loop_NTPase"/>
</dbReference>
<dbReference type="PROSITE" id="PS50250">
    <property type="entry name" value="PCI"/>
    <property type="match status" value="1"/>
</dbReference>
<dbReference type="Gene3D" id="1.25.40.10">
    <property type="entry name" value="Tetratricopeptide repeat domain"/>
    <property type="match status" value="2"/>
</dbReference>
<keyword evidence="10" id="KW-0808">Transferase</keyword>
<keyword evidence="5" id="KW-0443">Lipid metabolism</keyword>
<proteinExistence type="inferred from homology"/>
<dbReference type="EMBL" id="CYGV01000668">
    <property type="protein sequence ID" value="CUA69169.1"/>
    <property type="molecule type" value="Genomic_DNA"/>
</dbReference>
<comment type="subcellular location">
    <subcellularLocation>
        <location evidence="6">Cytoplasm</location>
    </subcellularLocation>
</comment>
<dbReference type="GO" id="GO:0033290">
    <property type="term" value="C:eukaryotic 48S preinitiation complex"/>
    <property type="evidence" value="ECO:0007669"/>
    <property type="project" value="UniProtKB-UniRule"/>
</dbReference>
<sequence length="1421" mass="158877">MNRLGGGSKGFLPADYFDVIAGSGTGGVIACLLGRLRMSIEAAIVAYGKLVQEAFSERKTMGSTGGAYVAPKLQKALKAMVKEATGNEDEKMYSEHEHGCRTMVFAMSKHNLNSSIPVMFRSYLASANPGPDCTIWEALYATMAHPDLFDSIDIGDYPLRQSFIGGEIGNSNPIGHVLSEVRSIYLGRYVSCVLSIGAGHPRTIQIPDSQISRLFRTKELVAMKDMATDSDRVAEDMARRFEEVKGVYFRLSVDQGMQNVDTDDWEKLDDVAAHTHAYLSKFIVNRAMNLVVQAIKHREAMVAVAWIDGRIQIPIKRPITLKYCPAPISVFTGRDDEIERIGLCVAGGIDERRVCVLHGLGGAGKSQLAFKVVEKNRDYWTRVIYVNASSQETVEETLRALAIDKGVGESHNAALDWLGCLKERWLLVLDNPTLFSMQVGPSSTIQISGMASAQALHLLSKVFGLRGRTLSPDDAQVAHELLEDLGHLAPAIVHSGAYIGHNPHMAISEYRRLFLDGRQRMLEQYNRLPVRIDDYQAIYTTWVLCYGLLEQKASQQLLWFIAFLYPRGIRPEIFEQSFLHMESYHPVVPLSNLERGAENYIKEYLGQFQDDEGHWGSNAFSHVISELASYSLIEFDRTNSSYGSHILVQDWIRFVVLEQSEISDRLEQVTALLSRSVGCRDIESAESLSFKRALGSHVNKILGEHSDRVGVNHATYFADVFKARGEWDKEELLRIQVKTELEEHQFDLGHQHVLKNADDLVAVYRNQGKWTEAKPLCSYVWETRKHTLGDYHIETITSAVSLIEIYQRHNLLESARELHKEVQAQHLEWFVHPCLIALDDPNSDSELELNRRGSLAIQLFQIAQCLDHTRDTLLDMICIYDSILIQLARYAKTHIIIRTLNQEIAASEVLTGRERLHLAVFRYENILCAQKFALGSGHRDTQATMQALVDVYLALGRWKEANEIQRQMFDMYEFMVDEKDRTMSILKIAPCIIKIDLQALTKAITMSDAVAVFSEGTFEEQIQELVNYLARGLADESRAAYIRPFQDALLTPEGQTPLSQDADRKKKVIGMVREKVVGLGEGSDREIEGFFNLLNSHLVTLFTETSELEPHVSALVTTILGAPENYTGVKYRVLSNLFNSLPRSSSLRPSVYRALLGIASDQGELDVLQIDRADVNRWLSEWNISEEDKSAFLDTIAEAFRKAGDVEIAYGYQLAYLRSVSASSPKALEASARVISSAVSEPSIFDLDTLLRVDTLQAAKDHPLFALLKVFTAGGLEQYHEWEASHASTLSEFGMDKDALLRKIRLLTLASIASTKIGRDISYAEVASVLQVQDTEVETWAIDAIRHKLIGGKLSQATSSIHITRSSTRTFGISQWQDLESQLLQWKTNLGEVVKVIAQARKIATGSGAGSARSSVAEVGA</sequence>